<protein>
    <submittedName>
        <fullName evidence="13">TraB/GumN family protein</fullName>
    </submittedName>
</protein>
<dbReference type="GO" id="GO:0006508">
    <property type="term" value="P:proteolysis"/>
    <property type="evidence" value="ECO:0007669"/>
    <property type="project" value="UniProtKB-KW"/>
</dbReference>
<keyword evidence="11" id="KW-0472">Membrane</keyword>
<dbReference type="CDD" id="cd14789">
    <property type="entry name" value="Tiki"/>
    <property type="match status" value="1"/>
</dbReference>
<gene>
    <name evidence="13" type="ORF">GTQ38_02505</name>
</gene>
<evidence type="ECO:0000256" key="11">
    <source>
        <dbReference type="ARBA" id="ARBA00023136"/>
    </source>
</evidence>
<comment type="cofactor">
    <cofactor evidence="1">
        <name>Mn(2+)</name>
        <dbReference type="ChEBI" id="CHEBI:29035"/>
    </cofactor>
</comment>
<dbReference type="EMBL" id="WXYO01000001">
    <property type="protein sequence ID" value="NAS10855.1"/>
    <property type="molecule type" value="Genomic_DNA"/>
</dbReference>
<keyword evidence="5" id="KW-0812">Transmembrane</keyword>
<comment type="caution">
    <text evidence="13">The sequence shown here is derived from an EMBL/GenBank/DDBJ whole genome shotgun (WGS) entry which is preliminary data.</text>
</comment>
<evidence type="ECO:0000256" key="9">
    <source>
        <dbReference type="ARBA" id="ARBA00022989"/>
    </source>
</evidence>
<keyword evidence="9" id="KW-1133">Transmembrane helix</keyword>
<dbReference type="RefSeq" id="WP_161433641.1">
    <property type="nucleotide sequence ID" value="NZ_WXYO01000001.1"/>
</dbReference>
<comment type="subcellular location">
    <subcellularLocation>
        <location evidence="3">Membrane</location>
        <topology evidence="3">Single-pass type I membrane protein</topology>
    </subcellularLocation>
</comment>
<dbReference type="AlphaFoldDB" id="A0A6L9E7U6"/>
<evidence type="ECO:0000256" key="5">
    <source>
        <dbReference type="ARBA" id="ARBA00022692"/>
    </source>
</evidence>
<organism evidence="13 14">
    <name type="scientific">Poritiphilus flavus</name>
    <dbReference type="NCBI Taxonomy" id="2697053"/>
    <lineage>
        <taxon>Bacteria</taxon>
        <taxon>Pseudomonadati</taxon>
        <taxon>Bacteroidota</taxon>
        <taxon>Flavobacteriia</taxon>
        <taxon>Flavobacteriales</taxon>
        <taxon>Flavobacteriaceae</taxon>
        <taxon>Poritiphilus</taxon>
    </lineage>
</organism>
<keyword evidence="7" id="KW-0732">Signal</keyword>
<dbReference type="GO" id="GO:0030178">
    <property type="term" value="P:negative regulation of Wnt signaling pathway"/>
    <property type="evidence" value="ECO:0007669"/>
    <property type="project" value="InterPro"/>
</dbReference>
<dbReference type="GO" id="GO:0016020">
    <property type="term" value="C:membrane"/>
    <property type="evidence" value="ECO:0007669"/>
    <property type="project" value="UniProtKB-SubCell"/>
</dbReference>
<keyword evidence="6" id="KW-0479">Metal-binding</keyword>
<evidence type="ECO:0000256" key="4">
    <source>
        <dbReference type="ARBA" id="ARBA00022670"/>
    </source>
</evidence>
<proteinExistence type="predicted"/>
<comment type="cofactor">
    <cofactor evidence="2">
        <name>Co(2+)</name>
        <dbReference type="ChEBI" id="CHEBI:48828"/>
    </cofactor>
</comment>
<dbReference type="PANTHER" id="PTHR31120">
    <property type="entry name" value="METALLOPROTEASE TIKI"/>
    <property type="match status" value="1"/>
</dbReference>
<evidence type="ECO:0000313" key="13">
    <source>
        <dbReference type="EMBL" id="NAS10855.1"/>
    </source>
</evidence>
<dbReference type="InterPro" id="IPR040230">
    <property type="entry name" value="TIKI1/2-like"/>
</dbReference>
<dbReference type="PANTHER" id="PTHR31120:SF6">
    <property type="entry name" value="METALLOPROTEASE TIKI HOMOLOG"/>
    <property type="match status" value="1"/>
</dbReference>
<keyword evidence="8" id="KW-0378">Hydrolase</keyword>
<dbReference type="Pfam" id="PF01963">
    <property type="entry name" value="TraB_PrgY_gumN"/>
    <property type="match status" value="1"/>
</dbReference>
<keyword evidence="10" id="KW-0482">Metalloprotease</keyword>
<evidence type="ECO:0000256" key="7">
    <source>
        <dbReference type="ARBA" id="ARBA00022729"/>
    </source>
</evidence>
<evidence type="ECO:0000256" key="10">
    <source>
        <dbReference type="ARBA" id="ARBA00023049"/>
    </source>
</evidence>
<accession>A0A6L9E7U6</accession>
<reference evidence="13 14" key="1">
    <citation type="submission" date="2020-01" db="EMBL/GenBank/DDBJ databases">
        <title>Bacteria diversity of Porities sp.</title>
        <authorList>
            <person name="Wang G."/>
        </authorList>
    </citation>
    <scope>NUCLEOTIDE SEQUENCE [LARGE SCALE GENOMIC DNA]</scope>
    <source>
        <strain evidence="13 14">R33</strain>
    </source>
</reference>
<evidence type="ECO:0000256" key="8">
    <source>
        <dbReference type="ARBA" id="ARBA00022801"/>
    </source>
</evidence>
<dbReference type="GO" id="GO:0046872">
    <property type="term" value="F:metal ion binding"/>
    <property type="evidence" value="ECO:0007669"/>
    <property type="project" value="UniProtKB-KW"/>
</dbReference>
<name>A0A6L9E7U6_9FLAO</name>
<dbReference type="Proteomes" id="UP000475249">
    <property type="component" value="Unassembled WGS sequence"/>
</dbReference>
<evidence type="ECO:0000256" key="2">
    <source>
        <dbReference type="ARBA" id="ARBA00001941"/>
    </source>
</evidence>
<keyword evidence="4" id="KW-0645">Protease</keyword>
<dbReference type="InterPro" id="IPR002816">
    <property type="entry name" value="TraB/PrgY/GumN_fam"/>
</dbReference>
<keyword evidence="14" id="KW-1185">Reference proteome</keyword>
<evidence type="ECO:0000256" key="3">
    <source>
        <dbReference type="ARBA" id="ARBA00004479"/>
    </source>
</evidence>
<keyword evidence="12" id="KW-0325">Glycoprotein</keyword>
<dbReference type="GO" id="GO:0004222">
    <property type="term" value="F:metalloendopeptidase activity"/>
    <property type="evidence" value="ECO:0007669"/>
    <property type="project" value="TreeGrafter"/>
</dbReference>
<evidence type="ECO:0000256" key="6">
    <source>
        <dbReference type="ARBA" id="ARBA00022723"/>
    </source>
</evidence>
<sequence length="1173" mass="135800">MRIFVVFIFFFSGFVLSAQEKNSLLWEISGNGLDKSSYLYGTMHVSKKIAFRLDDVFYEALDQSDMVALESDPATWLESDLNNGFMGYQNNGGVSAGFYTRAFSVRAPTKEQLASYLAFEDGMLNNILYRTNEYSQNFEEETYLDMFIYQAGAKFEKPIVALEDLEEATALVGRASMNAVKPKPDEWLQKRMKRQDLMLLMQDAYRERNINLLDSIDRAMYTDHYLENMLYIRNRNMAHSLDSVMRHGKVFAGIGAAHLPGEQGVISLLRDKGYTVKPLISRSTSRGLQLKTKFEKKRKSNAYLPQGPDDDFFTIGLPEKLYPVSEFWATTYIAPDLANGSYLIVNRIPTYAYLKKDGIRTLAEIDALLFENIPGKILDKKRIQKGPFEGLDIRNQLKNGDHQRYQIFITPLEILIFKMGGEGDFVKVSSDTIFNSLKFKNEPAKKLSLSSGFKDFSIRLPSLYSFKNRFRSGKRNLEAYDSLTDTYYFLRRATLNDFSFIEEDTFELKHIQKRFLQDLKIKPSKESFVEDGFVSTSKLDPKSRKSLHLNTVFRRGDYYLMGVLTEDPEEASSYFSSFKLNDPSYSKAFEKIRDTALFFTTVSPVEPPKFVESSNNYYQGRSKPKPYDAYTKKTRYTNKNDESIAVELTKSHDFLMFKTIDSVWALRKKQYAKKKLCIQEECTAKPSDGLYELQLTLTDTASTRGILVKNVLKGGLLYELKAVIDTVQQPSRFVSEFFSNFKPLDTLIGRDILEDKTQDFFTALRENDSIASKGYRFLRFDESHIDSLTHYIENFDFPSDKKHIRSHLIQRLGKIEDPRVVSFFRNYYANSYDNSTAQAKILQSVANSQDEESTELLLNLLTQDLPLVSKSLEIQKIFSPYRDSLQLARKLFPEILDYGSIPEYKSPVFSLLASLKSEGLLKPKVYKKYKKQILNDARIQLKRQLGSYNSDENKRVSYNRANSKQNLILRDYATLLFPFRNEKHVRQFFDKLLLLKDPEIQCTYAVLLAENGEQIPQKLLNGLAADINSRAKLYDGLESIDKSTLFPSSYASQQFMAESALFKKRKFSETRDSLKFLEKRPIMYRGDKYNGYYFILRNKQNKNENGKIYLVVYEQRKPLSTKPFYQSKGLRIEDTDTEEETIGYAQEAFILKDRKRAMVYRPDRYQGYGHYGY</sequence>
<evidence type="ECO:0000313" key="14">
    <source>
        <dbReference type="Proteomes" id="UP000475249"/>
    </source>
</evidence>
<evidence type="ECO:0000256" key="12">
    <source>
        <dbReference type="ARBA" id="ARBA00023180"/>
    </source>
</evidence>
<evidence type="ECO:0000256" key="1">
    <source>
        <dbReference type="ARBA" id="ARBA00001936"/>
    </source>
</evidence>